<reference evidence="5" key="1">
    <citation type="submission" date="2025-08" db="UniProtKB">
        <authorList>
            <consortium name="RefSeq"/>
        </authorList>
    </citation>
    <scope>IDENTIFICATION</scope>
</reference>
<keyword evidence="2" id="KW-0812">Transmembrane</keyword>
<keyword evidence="3" id="KW-0732">Signal</keyword>
<dbReference type="CDD" id="cd22823">
    <property type="entry name" value="Gal_Rha_Lectin"/>
    <property type="match status" value="1"/>
</dbReference>
<feature type="signal peptide" evidence="3">
    <location>
        <begin position="1"/>
        <end position="28"/>
    </location>
</feature>
<feature type="compositionally biased region" description="Basic and acidic residues" evidence="1">
    <location>
        <begin position="177"/>
        <end position="188"/>
    </location>
</feature>
<dbReference type="RefSeq" id="XP_005112966.2">
    <property type="nucleotide sequence ID" value="XM_005112909.3"/>
</dbReference>
<keyword evidence="2" id="KW-1133">Transmembrane helix</keyword>
<feature type="chain" id="PRO_5045785938" evidence="3">
    <location>
        <begin position="29"/>
        <end position="352"/>
    </location>
</feature>
<evidence type="ECO:0000256" key="1">
    <source>
        <dbReference type="SAM" id="MobiDB-lite"/>
    </source>
</evidence>
<feature type="region of interest" description="Disordered" evidence="1">
    <location>
        <begin position="150"/>
        <end position="202"/>
    </location>
</feature>
<dbReference type="InterPro" id="IPR043159">
    <property type="entry name" value="Lectin_gal-bd_sf"/>
</dbReference>
<evidence type="ECO:0000256" key="3">
    <source>
        <dbReference type="SAM" id="SignalP"/>
    </source>
</evidence>
<dbReference type="Proteomes" id="UP000694888">
    <property type="component" value="Unplaced"/>
</dbReference>
<proteinExistence type="predicted"/>
<name>A0ABM0KAM1_APLCA</name>
<dbReference type="Gene3D" id="2.60.120.740">
    <property type="match status" value="1"/>
</dbReference>
<dbReference type="CDD" id="cd12087">
    <property type="entry name" value="TM_EGFR-like"/>
    <property type="match status" value="1"/>
</dbReference>
<dbReference type="GeneID" id="101861635"/>
<keyword evidence="4" id="KW-1185">Reference proteome</keyword>
<evidence type="ECO:0000256" key="2">
    <source>
        <dbReference type="SAM" id="Phobius"/>
    </source>
</evidence>
<feature type="compositionally biased region" description="Polar residues" evidence="1">
    <location>
        <begin position="150"/>
        <end position="176"/>
    </location>
</feature>
<feature type="transmembrane region" description="Helical" evidence="2">
    <location>
        <begin position="205"/>
        <end position="229"/>
    </location>
</feature>
<accession>A0ABM0KAM1</accession>
<keyword evidence="2" id="KW-0472">Membrane</keyword>
<evidence type="ECO:0000313" key="4">
    <source>
        <dbReference type="Proteomes" id="UP000694888"/>
    </source>
</evidence>
<protein>
    <submittedName>
        <fullName evidence="5">Uncharacterized protein LOC101861635</fullName>
    </submittedName>
</protein>
<sequence>MILQYACLPWAVTITALLWVNFGPVVIGAEIKTATACYGNTNNYLRLDCENGAVISVVKVIHGAKLKSEDCKSPASVDTYKRQCCLPHPDDCSLIVQNAATTQCNNKPNCDAVATWSITTKECDQDIYPPATNYMLMAYTCVGGSSSASPGTEEITSSSAVTTPLVTSGGDSTSPSKEPDTTVRERSTQKQTGPAPSDDDELSDAMIGAIVGGSLGMLLTFVAFVFYWGRKRRLRIVSRPQPTVWDYLLNQTFTVRGARGYDQFPSVRSSASSDGEANSPVTAMRRNTWLPNIAPQGADDNEDDASSVYENNSNRLHRVEVHPTATPSPYAILNLDVNVDTSNINQNAHHDA</sequence>
<gene>
    <name evidence="5" type="primary">LOC101861635</name>
</gene>
<evidence type="ECO:0000313" key="5">
    <source>
        <dbReference type="RefSeq" id="XP_005112966.2"/>
    </source>
</evidence>
<organism evidence="4 5">
    <name type="scientific">Aplysia californica</name>
    <name type="common">California sea hare</name>
    <dbReference type="NCBI Taxonomy" id="6500"/>
    <lineage>
        <taxon>Eukaryota</taxon>
        <taxon>Metazoa</taxon>
        <taxon>Spiralia</taxon>
        <taxon>Lophotrochozoa</taxon>
        <taxon>Mollusca</taxon>
        <taxon>Gastropoda</taxon>
        <taxon>Heterobranchia</taxon>
        <taxon>Euthyneura</taxon>
        <taxon>Tectipleura</taxon>
        <taxon>Aplysiida</taxon>
        <taxon>Aplysioidea</taxon>
        <taxon>Aplysiidae</taxon>
        <taxon>Aplysia</taxon>
    </lineage>
</organism>